<evidence type="ECO:0000313" key="4">
    <source>
        <dbReference type="Proteomes" id="UP000800040"/>
    </source>
</evidence>
<dbReference type="InterPro" id="IPR056121">
    <property type="entry name" value="DUF7704"/>
</dbReference>
<proteinExistence type="predicted"/>
<protein>
    <recommendedName>
        <fullName evidence="2">DUF7704 domain-containing protein</fullName>
    </recommendedName>
</protein>
<feature type="transmembrane region" description="Helical" evidence="1">
    <location>
        <begin position="134"/>
        <end position="151"/>
    </location>
</feature>
<dbReference type="Pfam" id="PF24803">
    <property type="entry name" value="DUF7704"/>
    <property type="match status" value="1"/>
</dbReference>
<dbReference type="OrthoDB" id="5313995at2759"/>
<dbReference type="EMBL" id="ML975297">
    <property type="protein sequence ID" value="KAF1834772.1"/>
    <property type="molecule type" value="Genomic_DNA"/>
</dbReference>
<keyword evidence="4" id="KW-1185">Reference proteome</keyword>
<keyword evidence="1" id="KW-1133">Transmembrane helix</keyword>
<sequence length="161" mass="17734">MAPAPAPPAPPAIPTLYRFVFLYIEPLSILTGAVYAHFLQSTYLALTHAASAPGGAVPISTSIVMTQLANLYLGLGFLEAAVLRTTSDLKVWRVFLTGLLLADFGHLYSVLPVGTHIYWSYWRWNAIDWGNVPFVYFLALTRVCMLLGVGFKKEGVRLKSM</sequence>
<organism evidence="3 4">
    <name type="scientific">Decorospora gaudefroyi</name>
    <dbReference type="NCBI Taxonomy" id="184978"/>
    <lineage>
        <taxon>Eukaryota</taxon>
        <taxon>Fungi</taxon>
        <taxon>Dikarya</taxon>
        <taxon>Ascomycota</taxon>
        <taxon>Pezizomycotina</taxon>
        <taxon>Dothideomycetes</taxon>
        <taxon>Pleosporomycetidae</taxon>
        <taxon>Pleosporales</taxon>
        <taxon>Pleosporineae</taxon>
        <taxon>Pleosporaceae</taxon>
        <taxon>Decorospora</taxon>
    </lineage>
</organism>
<evidence type="ECO:0000313" key="3">
    <source>
        <dbReference type="EMBL" id="KAF1834772.1"/>
    </source>
</evidence>
<reference evidence="3" key="1">
    <citation type="submission" date="2020-01" db="EMBL/GenBank/DDBJ databases">
        <authorList>
            <consortium name="DOE Joint Genome Institute"/>
            <person name="Haridas S."/>
            <person name="Albert R."/>
            <person name="Binder M."/>
            <person name="Bloem J."/>
            <person name="Labutti K."/>
            <person name="Salamov A."/>
            <person name="Andreopoulos B."/>
            <person name="Baker S.E."/>
            <person name="Barry K."/>
            <person name="Bills G."/>
            <person name="Bluhm B.H."/>
            <person name="Cannon C."/>
            <person name="Castanera R."/>
            <person name="Culley D.E."/>
            <person name="Daum C."/>
            <person name="Ezra D."/>
            <person name="Gonzalez J.B."/>
            <person name="Henrissat B."/>
            <person name="Kuo A."/>
            <person name="Liang C."/>
            <person name="Lipzen A."/>
            <person name="Lutzoni F."/>
            <person name="Magnuson J."/>
            <person name="Mondo S."/>
            <person name="Nolan M."/>
            <person name="Ohm R."/>
            <person name="Pangilinan J."/>
            <person name="Park H.-J."/>
            <person name="Ramirez L."/>
            <person name="Alfaro M."/>
            <person name="Sun H."/>
            <person name="Tritt A."/>
            <person name="Yoshinaga Y."/>
            <person name="Zwiers L.-H."/>
            <person name="Turgeon B.G."/>
            <person name="Goodwin S.B."/>
            <person name="Spatafora J.W."/>
            <person name="Crous P.W."/>
            <person name="Grigoriev I.V."/>
        </authorList>
    </citation>
    <scope>NUCLEOTIDE SEQUENCE</scope>
    <source>
        <strain evidence="3">P77</strain>
    </source>
</reference>
<feature type="transmembrane region" description="Helical" evidence="1">
    <location>
        <begin position="94"/>
        <end position="114"/>
    </location>
</feature>
<evidence type="ECO:0000259" key="2">
    <source>
        <dbReference type="Pfam" id="PF24803"/>
    </source>
</evidence>
<accession>A0A6A5KH44</accession>
<feature type="transmembrane region" description="Helical" evidence="1">
    <location>
        <begin position="59"/>
        <end position="82"/>
    </location>
</feature>
<keyword evidence="1" id="KW-0472">Membrane</keyword>
<dbReference type="PANTHER" id="PTHR37019:SF1">
    <property type="entry name" value="EXPERA DOMAIN-CONTAINING PROTEIN"/>
    <property type="match status" value="1"/>
</dbReference>
<keyword evidence="1" id="KW-0812">Transmembrane</keyword>
<dbReference type="Proteomes" id="UP000800040">
    <property type="component" value="Unassembled WGS sequence"/>
</dbReference>
<dbReference type="AlphaFoldDB" id="A0A6A5KH44"/>
<feature type="domain" description="DUF7704" evidence="2">
    <location>
        <begin position="12"/>
        <end position="149"/>
    </location>
</feature>
<evidence type="ECO:0000256" key="1">
    <source>
        <dbReference type="SAM" id="Phobius"/>
    </source>
</evidence>
<name>A0A6A5KH44_9PLEO</name>
<gene>
    <name evidence="3" type="ORF">BDW02DRAFT_568740</name>
</gene>
<feature type="transmembrane region" description="Helical" evidence="1">
    <location>
        <begin position="20"/>
        <end position="39"/>
    </location>
</feature>
<dbReference type="PANTHER" id="PTHR37019">
    <property type="entry name" value="CHROMOSOME 1, WHOLE GENOME SHOTGUN SEQUENCE"/>
    <property type="match status" value="1"/>
</dbReference>